<dbReference type="GO" id="GO:0016799">
    <property type="term" value="F:hydrolase activity, hydrolyzing N-glycosyl compounds"/>
    <property type="evidence" value="ECO:0007669"/>
    <property type="project" value="InterPro"/>
</dbReference>
<dbReference type="SUPFAM" id="SSF53590">
    <property type="entry name" value="Nucleoside hydrolase"/>
    <property type="match status" value="1"/>
</dbReference>
<dbReference type="PROSITE" id="PS51257">
    <property type="entry name" value="PROKAR_LIPOPROTEIN"/>
    <property type="match status" value="1"/>
</dbReference>
<evidence type="ECO:0000313" key="3">
    <source>
        <dbReference type="Proteomes" id="UP000199438"/>
    </source>
</evidence>
<reference evidence="3" key="1">
    <citation type="submission" date="2016-10" db="EMBL/GenBank/DDBJ databases">
        <authorList>
            <person name="Varghese N."/>
            <person name="Submissions S."/>
        </authorList>
    </citation>
    <scope>NUCLEOTIDE SEQUENCE [LARGE SCALE GENOMIC DNA]</scope>
    <source>
        <strain evidence="3">DSM 24499</strain>
    </source>
</reference>
<dbReference type="EMBL" id="FOKV01000003">
    <property type="protein sequence ID" value="SFC27779.1"/>
    <property type="molecule type" value="Genomic_DNA"/>
</dbReference>
<dbReference type="RefSeq" id="WP_092541905.1">
    <property type="nucleotide sequence ID" value="NZ_FOKV01000003.1"/>
</dbReference>
<evidence type="ECO:0000313" key="2">
    <source>
        <dbReference type="EMBL" id="SFC27779.1"/>
    </source>
</evidence>
<dbReference type="InterPro" id="IPR036452">
    <property type="entry name" value="Ribo_hydro-like"/>
</dbReference>
<dbReference type="OrthoDB" id="253051at2"/>
<organism evidence="2 3">
    <name type="scientific">Zunongwangia mangrovi</name>
    <dbReference type="NCBI Taxonomy" id="1334022"/>
    <lineage>
        <taxon>Bacteria</taxon>
        <taxon>Pseudomonadati</taxon>
        <taxon>Bacteroidota</taxon>
        <taxon>Flavobacteriia</taxon>
        <taxon>Flavobacteriales</taxon>
        <taxon>Flavobacteriaceae</taxon>
        <taxon>Zunongwangia</taxon>
    </lineage>
</organism>
<evidence type="ECO:0000259" key="1">
    <source>
        <dbReference type="Pfam" id="PF07632"/>
    </source>
</evidence>
<name>A0A1I1HUE6_9FLAO</name>
<accession>A0A1I1HUE6</accession>
<dbReference type="Gene3D" id="3.90.245.10">
    <property type="entry name" value="Ribonucleoside hydrolase-like"/>
    <property type="match status" value="1"/>
</dbReference>
<sequence length="344" mass="40501">MRKLLFIFLLILISCNSKPTKPRVLILSDINNIGGDPDDKQSMAHLFMYANEVDIVGIIPDLWEGKGVEATIQTITAYEQDYKNPDYNFKELSYPEPDYLRDQIAKNKTEAIQKIIAEAKAENERPLHILIWGNMNTMRDALNTAPEIAENIRIYTIATHRMAANEDAQQHSKDTTDFGIRRNWNNPGRDEIHYDPQFKNLWWLENDWAYNAMFEGAEPKEFLNEIKEYGTLGNYIWEVVQPHDWARYFRAGDTPTLLYFLEPGVDINDPTSSSWAGKYIKPFPEERPNYWIDDAGIEDWNYANPENTWNNFNQVYQNRLEGLMLKRAEWYEDYRQKMKELYSK</sequence>
<proteinExistence type="predicted"/>
<keyword evidence="3" id="KW-1185">Reference proteome</keyword>
<dbReference type="STRING" id="1334022.SAMN04487907_103185"/>
<gene>
    <name evidence="2" type="ORF">SAMN04487907_103185</name>
</gene>
<dbReference type="InterPro" id="IPR011483">
    <property type="entry name" value="Sde182_NH-like"/>
</dbReference>
<feature type="domain" description="Cellulose-binding Sde182 nucleoside hydrolase-like" evidence="1">
    <location>
        <begin position="23"/>
        <end position="279"/>
    </location>
</feature>
<dbReference type="Proteomes" id="UP000199438">
    <property type="component" value="Unassembled WGS sequence"/>
</dbReference>
<protein>
    <recommendedName>
        <fullName evidence="1">Cellulose-binding Sde182 nucleoside hydrolase-like domain-containing protein</fullName>
    </recommendedName>
</protein>
<dbReference type="AlphaFoldDB" id="A0A1I1HUE6"/>
<dbReference type="Pfam" id="PF07632">
    <property type="entry name" value="Sde182_NH-like"/>
    <property type="match status" value="1"/>
</dbReference>